<dbReference type="PANTHER" id="PTHR42685">
    <property type="entry name" value="GERANYLGERANYL DIPHOSPHATE REDUCTASE"/>
    <property type="match status" value="1"/>
</dbReference>
<dbReference type="InterPro" id="IPR050407">
    <property type="entry name" value="Geranylgeranyl_reductase"/>
</dbReference>
<dbReference type="Gene3D" id="3.50.50.60">
    <property type="entry name" value="FAD/NAD(P)-binding domain"/>
    <property type="match status" value="2"/>
</dbReference>
<accession>X1PH75</accession>
<dbReference type="EMBL" id="BARV01018050">
    <property type="protein sequence ID" value="GAI30249.1"/>
    <property type="molecule type" value="Genomic_DNA"/>
</dbReference>
<evidence type="ECO:0000313" key="1">
    <source>
        <dbReference type="EMBL" id="GAI30249.1"/>
    </source>
</evidence>
<dbReference type="InterPro" id="IPR036188">
    <property type="entry name" value="FAD/NAD-bd_sf"/>
</dbReference>
<proteinExistence type="predicted"/>
<reference evidence="1" key="1">
    <citation type="journal article" date="2014" name="Front. Microbiol.">
        <title>High frequency of phylogenetically diverse reductive dehalogenase-homologous genes in deep subseafloor sedimentary metagenomes.</title>
        <authorList>
            <person name="Kawai M."/>
            <person name="Futagami T."/>
            <person name="Toyoda A."/>
            <person name="Takaki Y."/>
            <person name="Nishi S."/>
            <person name="Hori S."/>
            <person name="Arai W."/>
            <person name="Tsubouchi T."/>
            <person name="Morono Y."/>
            <person name="Uchiyama I."/>
            <person name="Ito T."/>
            <person name="Fujiyama A."/>
            <person name="Inagaki F."/>
            <person name="Takami H."/>
        </authorList>
    </citation>
    <scope>NUCLEOTIDE SEQUENCE</scope>
    <source>
        <strain evidence="1">Expedition CK06-06</strain>
    </source>
</reference>
<sequence length="188" mass="21339">PLTNVSEEIILSKLNRAYIYTKSGKKILIGDSKIRAVAIDRERFDKLLADQAMNSGVKYIMNAKAIGIDDRVKYTSNVLKNKINKNYTFKNNITKSDIVKNLINEDNITIKFLRNNREEKIKSKLLIGADGVNSDVAKWFDLEKPKEIINALTFDINLDIFDKKPSEKSCLFKASTATWAHLLALMSP</sequence>
<protein>
    <recommendedName>
        <fullName evidence="2">FAD-binding domain-containing protein</fullName>
    </recommendedName>
</protein>
<evidence type="ECO:0008006" key="2">
    <source>
        <dbReference type="Google" id="ProtNLM"/>
    </source>
</evidence>
<dbReference type="Gene3D" id="3.30.9.10">
    <property type="entry name" value="D-Amino Acid Oxidase, subunit A, domain 2"/>
    <property type="match status" value="1"/>
</dbReference>
<dbReference type="SUPFAM" id="SSF51905">
    <property type="entry name" value="FAD/NAD(P)-binding domain"/>
    <property type="match status" value="1"/>
</dbReference>
<name>X1PH75_9ZZZZ</name>
<gene>
    <name evidence="1" type="ORF">S06H3_30626</name>
</gene>
<comment type="caution">
    <text evidence="1">The sequence shown here is derived from an EMBL/GenBank/DDBJ whole genome shotgun (WGS) entry which is preliminary data.</text>
</comment>
<organism evidence="1">
    <name type="scientific">marine sediment metagenome</name>
    <dbReference type="NCBI Taxonomy" id="412755"/>
    <lineage>
        <taxon>unclassified sequences</taxon>
        <taxon>metagenomes</taxon>
        <taxon>ecological metagenomes</taxon>
    </lineage>
</organism>
<dbReference type="AlphaFoldDB" id="X1PH75"/>
<feature type="non-terminal residue" evidence="1">
    <location>
        <position position="1"/>
    </location>
</feature>
<dbReference type="PANTHER" id="PTHR42685:SF18">
    <property type="entry name" value="DIGERANYLGERANYLGLYCEROPHOSPHOLIPID REDUCTASE"/>
    <property type="match status" value="1"/>
</dbReference>